<dbReference type="PANTHER" id="PTHR33931">
    <property type="entry name" value="HOLIN-LIKE PROTEIN CIDA-RELATED"/>
    <property type="match status" value="1"/>
</dbReference>
<organism evidence="7 8">
    <name type="scientific">Streptococcus porcorum</name>
    <dbReference type="NCBI Taxonomy" id="701526"/>
    <lineage>
        <taxon>Bacteria</taxon>
        <taxon>Bacillati</taxon>
        <taxon>Bacillota</taxon>
        <taxon>Bacilli</taxon>
        <taxon>Lactobacillales</taxon>
        <taxon>Streptococcaceae</taxon>
        <taxon>Streptococcus</taxon>
    </lineage>
</organism>
<dbReference type="InterPro" id="IPR005538">
    <property type="entry name" value="LrgA/CidA"/>
</dbReference>
<evidence type="ECO:0000313" key="7">
    <source>
        <dbReference type="EMBL" id="MET3634683.1"/>
    </source>
</evidence>
<name>A0ABV2JHG5_9STRE</name>
<evidence type="ECO:0000256" key="5">
    <source>
        <dbReference type="ARBA" id="ARBA00023136"/>
    </source>
</evidence>
<dbReference type="PANTHER" id="PTHR33931:SF2">
    <property type="entry name" value="HOLIN-LIKE PROTEIN CIDA"/>
    <property type="match status" value="1"/>
</dbReference>
<dbReference type="RefSeq" id="WP_354369235.1">
    <property type="nucleotide sequence ID" value="NZ_JBEPLN010000022.1"/>
</dbReference>
<evidence type="ECO:0000256" key="2">
    <source>
        <dbReference type="ARBA" id="ARBA00022475"/>
    </source>
</evidence>
<dbReference type="Pfam" id="PF03788">
    <property type="entry name" value="LrgA"/>
    <property type="match status" value="1"/>
</dbReference>
<feature type="transmembrane region" description="Helical" evidence="6">
    <location>
        <begin position="54"/>
        <end position="75"/>
    </location>
</feature>
<keyword evidence="2" id="KW-1003">Cell membrane</keyword>
<dbReference type="EMBL" id="JBEPLN010000022">
    <property type="protein sequence ID" value="MET3634683.1"/>
    <property type="molecule type" value="Genomic_DNA"/>
</dbReference>
<reference evidence="7 8" key="1">
    <citation type="submission" date="2024-06" db="EMBL/GenBank/DDBJ databases">
        <title>Genomic Encyclopedia of Type Strains, Phase IV (KMG-IV): sequencing the most valuable type-strain genomes for metagenomic binning, comparative biology and taxonomic classification.</title>
        <authorList>
            <person name="Goeker M."/>
        </authorList>
    </citation>
    <scope>NUCLEOTIDE SEQUENCE [LARGE SCALE GENOMIC DNA]</scope>
    <source>
        <strain evidence="7 8">DSM 28302</strain>
    </source>
</reference>
<keyword evidence="3 6" id="KW-0812">Transmembrane</keyword>
<evidence type="ECO:0000313" key="8">
    <source>
        <dbReference type="Proteomes" id="UP001549037"/>
    </source>
</evidence>
<protein>
    <submittedName>
        <fullName evidence="7">Holin-like protein</fullName>
    </submittedName>
</protein>
<keyword evidence="5 6" id="KW-0472">Membrane</keyword>
<accession>A0ABV2JHG5</accession>
<comment type="caution">
    <text evidence="7">The sequence shown here is derived from an EMBL/GenBank/DDBJ whole genome shotgun (WGS) entry which is preliminary data.</text>
</comment>
<gene>
    <name evidence="7" type="ORF">ABID28_001342</name>
</gene>
<evidence type="ECO:0000256" key="3">
    <source>
        <dbReference type="ARBA" id="ARBA00022692"/>
    </source>
</evidence>
<dbReference type="Proteomes" id="UP001549037">
    <property type="component" value="Unassembled WGS sequence"/>
</dbReference>
<feature type="transmembrane region" description="Helical" evidence="6">
    <location>
        <begin position="81"/>
        <end position="110"/>
    </location>
</feature>
<comment type="subcellular location">
    <subcellularLocation>
        <location evidence="1">Cell membrane</location>
        <topology evidence="1">Multi-pass membrane protein</topology>
    </subcellularLocation>
</comment>
<keyword evidence="8" id="KW-1185">Reference proteome</keyword>
<sequence length="122" mass="13712">MKIYVQFMIILFFAFVGEGISTLGHLPIPGSIIGLLLLFIALKTKLIRLRHIHLVGQFLLANMTILFLPAAVGIMERYQEIVPYLFPISLILFGALVLNIVVIAFIVGFIKNKFEGDFPNHD</sequence>
<evidence type="ECO:0000256" key="4">
    <source>
        <dbReference type="ARBA" id="ARBA00022989"/>
    </source>
</evidence>
<feature type="transmembrane region" description="Helical" evidence="6">
    <location>
        <begin position="20"/>
        <end position="42"/>
    </location>
</feature>
<keyword evidence="4 6" id="KW-1133">Transmembrane helix</keyword>
<evidence type="ECO:0000256" key="1">
    <source>
        <dbReference type="ARBA" id="ARBA00004651"/>
    </source>
</evidence>
<evidence type="ECO:0000256" key="6">
    <source>
        <dbReference type="SAM" id="Phobius"/>
    </source>
</evidence>
<proteinExistence type="predicted"/>